<proteinExistence type="predicted"/>
<dbReference type="EMBL" id="BAUW01000024">
    <property type="protein sequence ID" value="GAE45544.1"/>
    <property type="molecule type" value="Genomic_DNA"/>
</dbReference>
<keyword evidence="2" id="KW-0472">Membrane</keyword>
<dbReference type="AlphaFoldDB" id="W4RPL7"/>
<dbReference type="Proteomes" id="UP000018949">
    <property type="component" value="Unassembled WGS sequence"/>
</dbReference>
<dbReference type="PANTHER" id="PTHR46825:SF11">
    <property type="entry name" value="PENICILLIN-BINDING PROTEIN 4"/>
    <property type="match status" value="1"/>
</dbReference>
<gene>
    <name evidence="4" type="ORF">JCM21738_2362</name>
</gene>
<evidence type="ECO:0000313" key="5">
    <source>
        <dbReference type="Proteomes" id="UP000018949"/>
    </source>
</evidence>
<dbReference type="InterPro" id="IPR001466">
    <property type="entry name" value="Beta-lactam-related"/>
</dbReference>
<organism evidence="4 5">
    <name type="scientific">Mesobacillus boroniphilus JCM 21738</name>
    <dbReference type="NCBI Taxonomy" id="1294265"/>
    <lineage>
        <taxon>Bacteria</taxon>
        <taxon>Bacillati</taxon>
        <taxon>Bacillota</taxon>
        <taxon>Bacilli</taxon>
        <taxon>Bacillales</taxon>
        <taxon>Bacillaceae</taxon>
        <taxon>Mesobacillus</taxon>
    </lineage>
</organism>
<accession>W4RPL7</accession>
<protein>
    <submittedName>
        <fullName evidence="4">Penicillin-binding protein</fullName>
    </submittedName>
</protein>
<dbReference type="GO" id="GO:0016020">
    <property type="term" value="C:membrane"/>
    <property type="evidence" value="ECO:0007669"/>
    <property type="project" value="UniProtKB-SubCell"/>
</dbReference>
<dbReference type="Gene3D" id="3.40.710.10">
    <property type="entry name" value="DD-peptidase/beta-lactamase superfamily"/>
    <property type="match status" value="1"/>
</dbReference>
<dbReference type="InterPro" id="IPR050491">
    <property type="entry name" value="AmpC-like"/>
</dbReference>
<dbReference type="InterPro" id="IPR012338">
    <property type="entry name" value="Beta-lactam/transpept-like"/>
</dbReference>
<dbReference type="eggNOG" id="COG1680">
    <property type="taxonomic scope" value="Bacteria"/>
</dbReference>
<dbReference type="SUPFAM" id="SSF56601">
    <property type="entry name" value="beta-lactamase/transpeptidase-like"/>
    <property type="match status" value="1"/>
</dbReference>
<feature type="domain" description="Beta-lactamase-related" evidence="3">
    <location>
        <begin position="33"/>
        <end position="316"/>
    </location>
</feature>
<comment type="subcellular location">
    <subcellularLocation>
        <location evidence="1">Membrane</location>
    </subcellularLocation>
</comment>
<name>W4RPL7_9BACI</name>
<dbReference type="Pfam" id="PF00144">
    <property type="entry name" value="Beta-lactamase"/>
    <property type="match status" value="1"/>
</dbReference>
<dbReference type="PANTHER" id="PTHR46825">
    <property type="entry name" value="D-ALANYL-D-ALANINE-CARBOXYPEPTIDASE/ENDOPEPTIDASE AMPH"/>
    <property type="match status" value="1"/>
</dbReference>
<evidence type="ECO:0000259" key="3">
    <source>
        <dbReference type="Pfam" id="PF00144"/>
    </source>
</evidence>
<reference evidence="4 5" key="1">
    <citation type="submission" date="2013-12" db="EMBL/GenBank/DDBJ databases">
        <title>NBRP : Genome information of microbial organism related human and environment.</title>
        <authorList>
            <person name="Hattori M."/>
            <person name="Oshima K."/>
            <person name="Inaba H."/>
            <person name="Suda W."/>
            <person name="Sakamoto M."/>
            <person name="Iino T."/>
            <person name="Kitahara M."/>
            <person name="Oshida Y."/>
            <person name="Iida T."/>
            <person name="Kudo T."/>
            <person name="Itoh T."/>
            <person name="Ahmed I."/>
            <person name="Ohkuma M."/>
        </authorList>
    </citation>
    <scope>NUCLEOTIDE SEQUENCE [LARGE SCALE GENOMIC DNA]</scope>
    <source>
        <strain evidence="4 5">JCM 21738</strain>
    </source>
</reference>
<comment type="caution">
    <text evidence="4">The sequence shown here is derived from an EMBL/GenBank/DDBJ whole genome shotgun (WGS) entry which is preliminary data.</text>
</comment>
<sequence length="343" mass="39028">MIKLIEIFYYILKISNVNLIVEMVRGIKMKNLEEVIEELQSKVDFSGAVMLQNGDGHAETASFGYANRADLLKNNLETRFGIASGCKLFTAIAICQLVEEGRLTYNTRLKDCLDIEFPSFSEGITIHHLLTHTSGIPDYFDEDIMDDFEELWIKRPMYHIRSLKDFLPMFQNEQMKFSPGESFYYNNAGYILLGLIVEQASGMEFTEYVQEKIFKKAGMNDSGYFSFDALPSNTALGYIDLPDGSWKTNIYSVPVKGGSDGGAYVTVEDMTKLWKALFGELLLSEDTLHKLLIPHAQVNETGYYGYGVWIKNHDNQILKYHVMAMTQELVSIPPIIQLRKPLP</sequence>
<evidence type="ECO:0000256" key="1">
    <source>
        <dbReference type="ARBA" id="ARBA00004370"/>
    </source>
</evidence>
<evidence type="ECO:0000256" key="2">
    <source>
        <dbReference type="ARBA" id="ARBA00023136"/>
    </source>
</evidence>
<evidence type="ECO:0000313" key="4">
    <source>
        <dbReference type="EMBL" id="GAE45544.1"/>
    </source>
</evidence>
<keyword evidence="5" id="KW-1185">Reference proteome</keyword>